<dbReference type="PROSITE" id="PS51462">
    <property type="entry name" value="NUDIX"/>
    <property type="match status" value="1"/>
</dbReference>
<dbReference type="EMBL" id="KV429083">
    <property type="protein sequence ID" value="KZT66842.1"/>
    <property type="molecule type" value="Genomic_DNA"/>
</dbReference>
<keyword evidence="4" id="KW-1185">Reference proteome</keyword>
<accession>A0A165NDL7</accession>
<feature type="domain" description="Nudix hydrolase" evidence="2">
    <location>
        <begin position="49"/>
        <end position="210"/>
    </location>
</feature>
<dbReference type="PANTHER" id="PTHR11839:SF1">
    <property type="entry name" value="ADP-SUGAR PYROPHOSPHATASE"/>
    <property type="match status" value="1"/>
</dbReference>
<keyword evidence="1" id="KW-0378">Hydrolase</keyword>
<evidence type="ECO:0000313" key="3">
    <source>
        <dbReference type="EMBL" id="KZT66842.1"/>
    </source>
</evidence>
<proteinExistence type="predicted"/>
<dbReference type="SUPFAM" id="SSF55811">
    <property type="entry name" value="Nudix"/>
    <property type="match status" value="1"/>
</dbReference>
<dbReference type="OrthoDB" id="10249920at2759"/>
<protein>
    <recommendedName>
        <fullName evidence="2">Nudix hydrolase domain-containing protein</fullName>
    </recommendedName>
</protein>
<sequence length="228" mass="25353">MPQTPKILSKEELSTSEAKWVALRRIHWSDQEGKQRTWECAERTTRGSSGIDAVAILAILRSESNAFQPSTVIIEQYRPPVDKYVIGKPIHLTIKTVSSLTFYDVELPAAGLIDGGETPEQAAIRELEEETGFKAAKVLDSSPLQVSDPGMTTANMKLVAVDVPFPDKLEQSAQKLDPGEYITARIVELAKLSEELKEYEKKGFVIDARLSHFAIGIEMAERLRQSKL</sequence>
<dbReference type="InterPro" id="IPR000086">
    <property type="entry name" value="NUDIX_hydrolase_dom"/>
</dbReference>
<dbReference type="InterPro" id="IPR015797">
    <property type="entry name" value="NUDIX_hydrolase-like_dom_sf"/>
</dbReference>
<evidence type="ECO:0000259" key="2">
    <source>
        <dbReference type="PROSITE" id="PS51462"/>
    </source>
</evidence>
<organism evidence="3 4">
    <name type="scientific">Daedalea quercina L-15889</name>
    <dbReference type="NCBI Taxonomy" id="1314783"/>
    <lineage>
        <taxon>Eukaryota</taxon>
        <taxon>Fungi</taxon>
        <taxon>Dikarya</taxon>
        <taxon>Basidiomycota</taxon>
        <taxon>Agaricomycotina</taxon>
        <taxon>Agaricomycetes</taxon>
        <taxon>Polyporales</taxon>
        <taxon>Fomitopsis</taxon>
    </lineage>
</organism>
<reference evidence="3 4" key="1">
    <citation type="journal article" date="2016" name="Mol. Biol. Evol.">
        <title>Comparative Genomics of Early-Diverging Mushroom-Forming Fungi Provides Insights into the Origins of Lignocellulose Decay Capabilities.</title>
        <authorList>
            <person name="Nagy L.G."/>
            <person name="Riley R."/>
            <person name="Tritt A."/>
            <person name="Adam C."/>
            <person name="Daum C."/>
            <person name="Floudas D."/>
            <person name="Sun H."/>
            <person name="Yadav J.S."/>
            <person name="Pangilinan J."/>
            <person name="Larsson K.H."/>
            <person name="Matsuura K."/>
            <person name="Barry K."/>
            <person name="Labutti K."/>
            <person name="Kuo R."/>
            <person name="Ohm R.A."/>
            <person name="Bhattacharya S.S."/>
            <person name="Shirouzu T."/>
            <person name="Yoshinaga Y."/>
            <person name="Martin F.M."/>
            <person name="Grigoriev I.V."/>
            <person name="Hibbett D.S."/>
        </authorList>
    </citation>
    <scope>NUCLEOTIDE SEQUENCE [LARGE SCALE GENOMIC DNA]</scope>
    <source>
        <strain evidence="3 4">L-15889</strain>
    </source>
</reference>
<dbReference type="AlphaFoldDB" id="A0A165NDL7"/>
<dbReference type="PROSITE" id="PS00893">
    <property type="entry name" value="NUDIX_BOX"/>
    <property type="match status" value="1"/>
</dbReference>
<dbReference type="PANTHER" id="PTHR11839">
    <property type="entry name" value="UDP/ADP-SUGAR PYROPHOSPHATASE"/>
    <property type="match status" value="1"/>
</dbReference>
<name>A0A165NDL7_9APHY</name>
<dbReference type="CDD" id="cd18888">
    <property type="entry name" value="NUDIX_ADPRase_Nudt5"/>
    <property type="match status" value="1"/>
</dbReference>
<evidence type="ECO:0000313" key="4">
    <source>
        <dbReference type="Proteomes" id="UP000076727"/>
    </source>
</evidence>
<dbReference type="Proteomes" id="UP000076727">
    <property type="component" value="Unassembled WGS sequence"/>
</dbReference>
<dbReference type="STRING" id="1314783.A0A165NDL7"/>
<dbReference type="GO" id="GO:0006753">
    <property type="term" value="P:nucleoside phosphate metabolic process"/>
    <property type="evidence" value="ECO:0007669"/>
    <property type="project" value="TreeGrafter"/>
</dbReference>
<evidence type="ECO:0000256" key="1">
    <source>
        <dbReference type="ARBA" id="ARBA00022801"/>
    </source>
</evidence>
<dbReference type="GO" id="GO:0019693">
    <property type="term" value="P:ribose phosphate metabolic process"/>
    <property type="evidence" value="ECO:0007669"/>
    <property type="project" value="TreeGrafter"/>
</dbReference>
<dbReference type="Gene3D" id="3.90.79.10">
    <property type="entry name" value="Nucleoside Triphosphate Pyrophosphohydrolase"/>
    <property type="match status" value="1"/>
</dbReference>
<dbReference type="GO" id="GO:0047631">
    <property type="term" value="F:ADP-ribose diphosphatase activity"/>
    <property type="evidence" value="ECO:0007669"/>
    <property type="project" value="TreeGrafter"/>
</dbReference>
<gene>
    <name evidence="3" type="ORF">DAEQUDRAFT_674376</name>
</gene>
<dbReference type="GO" id="GO:0005634">
    <property type="term" value="C:nucleus"/>
    <property type="evidence" value="ECO:0007669"/>
    <property type="project" value="TreeGrafter"/>
</dbReference>
<dbReference type="Pfam" id="PF00293">
    <property type="entry name" value="NUDIX"/>
    <property type="match status" value="1"/>
</dbReference>
<dbReference type="InterPro" id="IPR020084">
    <property type="entry name" value="NUDIX_hydrolase_CS"/>
</dbReference>